<dbReference type="InterPro" id="IPR007645">
    <property type="entry name" value="RNA_pol_Rpb2_3"/>
</dbReference>
<comment type="subcellular location">
    <subcellularLocation>
        <location evidence="2">Plastid</location>
        <location evidence="2">Chloroplast</location>
    </subcellularLocation>
</comment>
<evidence type="ECO:0000313" key="20">
    <source>
        <dbReference type="EMBL" id="ALO21070.1"/>
    </source>
</evidence>
<sequence>MPIPRYVLSDFVEIQRKSFFDLLEKGLIEEFSKLNPIRNSKKTLELFFYPEYYKLTRPIYTPKTAILNGKSYTSKLYIPVQLTDKISKTIKLKWVCLGNLPLMTKRGHFILNGAPRVIVNQILRSPGIYYQQKIYENFKTKWSSQPDTIYKRYYADLICQRGTWLRLEIDKEKFLWAQMKKGPKIPIFWFLIAMGLTEKIIFNTLLDPTRLLGNIEKIDPNKPDQIIYKYVKNPPEAWAELYNLISNSSSTFSNKESKNSISRSVKKKNSSSDFSSKSASLSGDKFTAQSGLNLTNRNVALAGPSLEAAMKSVTTERIVEHQTDEKTIIENKNQRFLPSLDPLAAPFPVNSQAYESPGINKKKSNALLKQRADSQRSINFSIFSKPQILKSQPLNDSTLQTNFSELGRKWLFNKFMNPRTYDLGKLGRFNFNKKLGISISQNQWTLTAQDLLYATNNLLKVEKGLKKIDDIDHLKNRRVRTSGELLQIQIATGLVRLEKTVREKMNLQKNTSQFFLSTSRFKQTQQVKNKNTSLSLKKKQNMINSTIKSSLSSPSSALSFPVVSPKVQLMKETLTKKQPPLVRSNEVLTFAEKNKHKKTTELRRISNLKRFHFRIQNLNKINYTLKIFPSILKSSKHGKPSFVSESNNLQSSEYQISELINTKALNGALREFFGSSPLSQFMDQINPLSELTHKRRLSSMGPGGVTRDTATLAIRGIHPTHYGRICPVETPEGKNTGLVNSITAFARINSQGFLLSPFYKVYKGQVQKNAGMFYLSAEQEEKTKLAASDLFLSTAGFLPKGNLPVRITEEFTKIPRESIEYIGVSPIQMISIATSLIPFLEHDDANRALMGSNMQRQAVPLVRPERPIVGTGLESRAVSDSGHVLQSKYSGFVRYVSSNKIIVYSFLT</sequence>
<reference evidence="20" key="1">
    <citation type="journal article" date="2015" name="BMC Evol. Biol.">
        <title>Chloroplast phylogenomic analysis of chlorophyte green algae identifies a novel lineage sister to the Sphaeropleales (Chlorophyceae).</title>
        <authorList>
            <person name="Lemieux C."/>
            <person name="Vincent A.T."/>
            <person name="Labarre A."/>
            <person name="Otis C."/>
            <person name="Turmel M."/>
        </authorList>
    </citation>
    <scope>NUCLEOTIDE SEQUENCE</scope>
</reference>
<evidence type="ECO:0000256" key="5">
    <source>
        <dbReference type="ARBA" id="ARBA00022478"/>
    </source>
</evidence>
<keyword evidence="10" id="KW-0804">Transcription</keyword>
<keyword evidence="6 20" id="KW-0150">Chloroplast</keyword>
<organism evidence="20">
    <name type="scientific">Lobochlamys segnis</name>
    <dbReference type="NCBI Taxonomy" id="52035"/>
    <lineage>
        <taxon>Eukaryota</taxon>
        <taxon>Viridiplantae</taxon>
        <taxon>Chlorophyta</taxon>
        <taxon>core chlorophytes</taxon>
        <taxon>Chlorophyceae</taxon>
        <taxon>CS clade</taxon>
        <taxon>Chlamydomonadales</taxon>
        <taxon>Chlamydomonadaceae</taxon>
        <taxon>Lobochlamys</taxon>
    </lineage>
</organism>
<comment type="catalytic activity">
    <reaction evidence="13">
        <text>RNA(n) + a ribonucleoside 5'-triphosphate = RNA(n+1) + diphosphate</text>
        <dbReference type="Rhea" id="RHEA:21248"/>
        <dbReference type="Rhea" id="RHEA-COMP:14527"/>
        <dbReference type="Rhea" id="RHEA-COMP:17342"/>
        <dbReference type="ChEBI" id="CHEBI:33019"/>
        <dbReference type="ChEBI" id="CHEBI:61557"/>
        <dbReference type="ChEBI" id="CHEBI:140395"/>
        <dbReference type="EC" id="2.7.7.6"/>
    </reaction>
</comment>
<dbReference type="Pfam" id="PF04563">
    <property type="entry name" value="RNA_pol_Rpb2_1"/>
    <property type="match status" value="1"/>
</dbReference>
<keyword evidence="7 20" id="KW-0934">Plastid</keyword>
<dbReference type="Pfam" id="PF10385">
    <property type="entry name" value="RNA_pol_Rpb2_45"/>
    <property type="match status" value="1"/>
</dbReference>
<dbReference type="GO" id="GO:0000428">
    <property type="term" value="C:DNA-directed RNA polymerase complex"/>
    <property type="evidence" value="ECO:0007669"/>
    <property type="project" value="UniProtKB-KW"/>
</dbReference>
<dbReference type="Gene3D" id="3.90.1100.10">
    <property type="match status" value="2"/>
</dbReference>
<dbReference type="EMBL" id="KT624836">
    <property type="protein sequence ID" value="ALO21070.1"/>
    <property type="molecule type" value="Genomic_DNA"/>
</dbReference>
<dbReference type="InterPro" id="IPR037034">
    <property type="entry name" value="RNA_pol_Rpb2_2_sf"/>
</dbReference>
<feature type="domain" description="RNA polymerase Rpb2" evidence="16">
    <location>
        <begin position="412"/>
        <end position="480"/>
    </location>
</feature>
<comment type="subunit">
    <text evidence="11">In plastids the minimal PEP RNA polymerase catalytic core is composed of four subunits: alpha, beta, beta', and beta''. When a (nuclear-encoded) sigma factor is associated with the core the holoenzyme is formed, which can initiate transcription.</text>
</comment>
<dbReference type="Pfam" id="PF04565">
    <property type="entry name" value="RNA_pol_Rpb2_3"/>
    <property type="match status" value="1"/>
</dbReference>
<dbReference type="AlphaFoldDB" id="A0A0S2IBX0"/>
<evidence type="ECO:0000256" key="10">
    <source>
        <dbReference type="ARBA" id="ARBA00023163"/>
    </source>
</evidence>
<name>A0A0S2IBX0_9CHLO</name>
<dbReference type="Gene3D" id="2.30.150.10">
    <property type="entry name" value="DNA-directed RNA polymerase, beta subunit, external 1 domain"/>
    <property type="match status" value="1"/>
</dbReference>
<feature type="domain" description="RNA polymerase Rpb2" evidence="18">
    <location>
        <begin position="680"/>
        <end position="748"/>
    </location>
</feature>
<evidence type="ECO:0000256" key="1">
    <source>
        <dbReference type="ARBA" id="ARBA00004026"/>
    </source>
</evidence>
<evidence type="ECO:0000256" key="6">
    <source>
        <dbReference type="ARBA" id="ARBA00022528"/>
    </source>
</evidence>
<evidence type="ECO:0000259" key="19">
    <source>
        <dbReference type="Pfam" id="PF10385"/>
    </source>
</evidence>
<protein>
    <recommendedName>
        <fullName evidence="4">DNA-directed RNA polymerase</fullName>
        <ecNumber evidence="4">2.7.7.6</ecNumber>
    </recommendedName>
    <alternativeName>
        <fullName evidence="12">PEP</fullName>
    </alternativeName>
</protein>
<evidence type="ECO:0000256" key="14">
    <source>
        <dbReference type="RuleBase" id="RU000434"/>
    </source>
</evidence>
<evidence type="ECO:0000256" key="9">
    <source>
        <dbReference type="ARBA" id="ARBA00022695"/>
    </source>
</evidence>
<feature type="domain" description="RNA polymerase beta subunit protrusion" evidence="17">
    <location>
        <begin position="61"/>
        <end position="513"/>
    </location>
</feature>
<dbReference type="GO" id="GO:0032549">
    <property type="term" value="F:ribonucleoside binding"/>
    <property type="evidence" value="ECO:0007669"/>
    <property type="project" value="InterPro"/>
</dbReference>
<feature type="region of interest" description="Disordered" evidence="15">
    <location>
        <begin position="250"/>
        <end position="282"/>
    </location>
</feature>
<geneLocation type="chloroplast" evidence="20"/>
<keyword evidence="5" id="KW-0240">DNA-directed RNA polymerase</keyword>
<comment type="function">
    <text evidence="1">DNA-dependent RNA polymerase catalyzes the transcription of DNA into RNA using the four ribonucleoside triphosphates as substrates.</text>
</comment>
<dbReference type="InterPro" id="IPR042107">
    <property type="entry name" value="DNA-dir_RNA_pol_bsu_ext_1_sf"/>
</dbReference>
<evidence type="ECO:0000256" key="4">
    <source>
        <dbReference type="ARBA" id="ARBA00012418"/>
    </source>
</evidence>
<feature type="compositionally biased region" description="Low complexity" evidence="15">
    <location>
        <begin position="271"/>
        <end position="282"/>
    </location>
</feature>
<dbReference type="Gene3D" id="3.90.1110.10">
    <property type="entry name" value="RNA polymerase Rpb2, domain 2"/>
    <property type="match status" value="1"/>
</dbReference>
<gene>
    <name evidence="20" type="primary">rpoBa</name>
</gene>
<keyword evidence="9" id="KW-0548">Nucleotidyltransferase</keyword>
<dbReference type="SUPFAM" id="SSF64484">
    <property type="entry name" value="beta and beta-prime subunits of DNA dependent RNA-polymerase"/>
    <property type="match status" value="1"/>
</dbReference>
<dbReference type="Pfam" id="PF04561">
    <property type="entry name" value="RNA_pol_Rpb2_2"/>
    <property type="match status" value="2"/>
</dbReference>
<feature type="domain" description="RNA polymerase Rpb2" evidence="16">
    <location>
        <begin position="124"/>
        <end position="243"/>
    </location>
</feature>
<accession>A0A0S2IBX0</accession>
<evidence type="ECO:0000256" key="11">
    <source>
        <dbReference type="ARBA" id="ARBA00026088"/>
    </source>
</evidence>
<dbReference type="PANTHER" id="PTHR20856">
    <property type="entry name" value="DNA-DIRECTED RNA POLYMERASE I SUBUNIT 2"/>
    <property type="match status" value="1"/>
</dbReference>
<dbReference type="GO" id="GO:0003677">
    <property type="term" value="F:DNA binding"/>
    <property type="evidence" value="ECO:0007669"/>
    <property type="project" value="InterPro"/>
</dbReference>
<dbReference type="GO" id="GO:0009507">
    <property type="term" value="C:chloroplast"/>
    <property type="evidence" value="ECO:0007669"/>
    <property type="project" value="UniProtKB-SubCell"/>
</dbReference>
<evidence type="ECO:0000256" key="13">
    <source>
        <dbReference type="ARBA" id="ARBA00048552"/>
    </source>
</evidence>
<evidence type="ECO:0000259" key="17">
    <source>
        <dbReference type="Pfam" id="PF04563"/>
    </source>
</evidence>
<dbReference type="InterPro" id="IPR007642">
    <property type="entry name" value="RNA_pol_Rpb2_2"/>
</dbReference>
<evidence type="ECO:0000256" key="7">
    <source>
        <dbReference type="ARBA" id="ARBA00022640"/>
    </source>
</evidence>
<dbReference type="GO" id="GO:0006351">
    <property type="term" value="P:DNA-templated transcription"/>
    <property type="evidence" value="ECO:0007669"/>
    <property type="project" value="InterPro"/>
</dbReference>
<evidence type="ECO:0000256" key="8">
    <source>
        <dbReference type="ARBA" id="ARBA00022679"/>
    </source>
</evidence>
<dbReference type="EC" id="2.7.7.6" evidence="4"/>
<evidence type="ECO:0000256" key="3">
    <source>
        <dbReference type="ARBA" id="ARBA00006835"/>
    </source>
</evidence>
<dbReference type="GO" id="GO:0003899">
    <property type="term" value="F:DNA-directed RNA polymerase activity"/>
    <property type="evidence" value="ECO:0007669"/>
    <property type="project" value="UniProtKB-EC"/>
</dbReference>
<proteinExistence type="inferred from homology"/>
<keyword evidence="8" id="KW-0808">Transferase</keyword>
<evidence type="ECO:0000256" key="12">
    <source>
        <dbReference type="ARBA" id="ARBA00032782"/>
    </source>
</evidence>
<evidence type="ECO:0000259" key="18">
    <source>
        <dbReference type="Pfam" id="PF04565"/>
    </source>
</evidence>
<evidence type="ECO:0000256" key="15">
    <source>
        <dbReference type="SAM" id="MobiDB-lite"/>
    </source>
</evidence>
<dbReference type="InterPro" id="IPR007644">
    <property type="entry name" value="RNA_pol_bsu_protrusion"/>
</dbReference>
<comment type="similarity">
    <text evidence="3 14">Belongs to the RNA polymerase beta chain family.</text>
</comment>
<evidence type="ECO:0000259" key="16">
    <source>
        <dbReference type="Pfam" id="PF04561"/>
    </source>
</evidence>
<dbReference type="InterPro" id="IPR015712">
    <property type="entry name" value="DNA-dir_RNA_pol_su2"/>
</dbReference>
<evidence type="ECO:0000256" key="2">
    <source>
        <dbReference type="ARBA" id="ARBA00004229"/>
    </source>
</evidence>
<feature type="domain" description="DNA-directed RNA polymerase beta subunit external 1" evidence="19">
    <location>
        <begin position="759"/>
        <end position="825"/>
    </location>
</feature>
<dbReference type="InterPro" id="IPR019462">
    <property type="entry name" value="DNA-dir_RNA_pol_bsu_external_1"/>
</dbReference>